<reference evidence="2" key="1">
    <citation type="submission" date="2020-10" db="EMBL/GenBank/DDBJ databases">
        <authorList>
            <person name="Gilroy R."/>
        </authorList>
    </citation>
    <scope>NUCLEOTIDE SEQUENCE</scope>
    <source>
        <strain evidence="2">CHK191-8634</strain>
    </source>
</reference>
<dbReference type="Proteomes" id="UP000824073">
    <property type="component" value="Unassembled WGS sequence"/>
</dbReference>
<reference evidence="2" key="2">
    <citation type="journal article" date="2021" name="PeerJ">
        <title>Extensive microbial diversity within the chicken gut microbiome revealed by metagenomics and culture.</title>
        <authorList>
            <person name="Gilroy R."/>
            <person name="Ravi A."/>
            <person name="Getino M."/>
            <person name="Pursley I."/>
            <person name="Horton D.L."/>
            <person name="Alikhan N.F."/>
            <person name="Baker D."/>
            <person name="Gharbi K."/>
            <person name="Hall N."/>
            <person name="Watson M."/>
            <person name="Adriaenssens E.M."/>
            <person name="Foster-Nyarko E."/>
            <person name="Jarju S."/>
            <person name="Secka A."/>
            <person name="Antonio M."/>
            <person name="Oren A."/>
            <person name="Chaudhuri R.R."/>
            <person name="La Ragione R."/>
            <person name="Hildebrand F."/>
            <person name="Pallen M.J."/>
        </authorList>
    </citation>
    <scope>NUCLEOTIDE SEQUENCE</scope>
    <source>
        <strain evidence="2">CHK191-8634</strain>
    </source>
</reference>
<proteinExistence type="predicted"/>
<dbReference type="SUPFAM" id="SSF52218">
    <property type="entry name" value="Flavoproteins"/>
    <property type="match status" value="1"/>
</dbReference>
<evidence type="ECO:0000313" key="3">
    <source>
        <dbReference type="Proteomes" id="UP000824073"/>
    </source>
</evidence>
<dbReference type="InterPro" id="IPR026816">
    <property type="entry name" value="Flavodoxin_dom"/>
</dbReference>
<feature type="domain" description="Flavodoxin" evidence="1">
    <location>
        <begin position="4"/>
        <end position="137"/>
    </location>
</feature>
<evidence type="ECO:0000313" key="2">
    <source>
        <dbReference type="EMBL" id="HIU43079.1"/>
    </source>
</evidence>
<sequence>MKKIILYGSRYGSSRRYAEQLSALSGIPTASFADAHALSDAKILVYVGGLYAGGVLGMKKVLRAHAPVPDQRLIVATVGLADPSLAENVQNIRASLQKQLSPGWFARASLFHLRGAIDYQKLSPGHRAAMALLYQSLRKTPPEKQTAEDQALVETYGKRVDFVDFSALSPILEALLK</sequence>
<evidence type="ECO:0000259" key="1">
    <source>
        <dbReference type="Pfam" id="PF12724"/>
    </source>
</evidence>
<dbReference type="AlphaFoldDB" id="A0A9D1IW28"/>
<comment type="caution">
    <text evidence="2">The sequence shown here is derived from an EMBL/GenBank/DDBJ whole genome shotgun (WGS) entry which is preliminary data.</text>
</comment>
<name>A0A9D1IW28_9CLOT</name>
<dbReference type="EMBL" id="DVMR01000025">
    <property type="protein sequence ID" value="HIU43079.1"/>
    <property type="molecule type" value="Genomic_DNA"/>
</dbReference>
<dbReference type="InterPro" id="IPR029039">
    <property type="entry name" value="Flavoprotein-like_sf"/>
</dbReference>
<protein>
    <recommendedName>
        <fullName evidence="1">Flavodoxin domain-containing protein</fullName>
    </recommendedName>
</protein>
<accession>A0A9D1IW28</accession>
<gene>
    <name evidence="2" type="ORF">IAB67_02145</name>
</gene>
<dbReference type="Pfam" id="PF12724">
    <property type="entry name" value="Flavodoxin_5"/>
    <property type="match status" value="1"/>
</dbReference>
<organism evidence="2 3">
    <name type="scientific">Candidatus Ventrousia excrementavium</name>
    <dbReference type="NCBI Taxonomy" id="2840961"/>
    <lineage>
        <taxon>Bacteria</taxon>
        <taxon>Bacillati</taxon>
        <taxon>Bacillota</taxon>
        <taxon>Clostridia</taxon>
        <taxon>Eubacteriales</taxon>
        <taxon>Clostridiaceae</taxon>
        <taxon>Clostridiaceae incertae sedis</taxon>
        <taxon>Candidatus Ventrousia</taxon>
    </lineage>
</organism>